<comment type="caution">
    <text evidence="1">The sequence shown here is derived from an EMBL/GenBank/DDBJ whole genome shotgun (WGS) entry which is preliminary data.</text>
</comment>
<protein>
    <submittedName>
        <fullName evidence="1">Uncharacterized protein</fullName>
    </submittedName>
</protein>
<dbReference type="EMBL" id="LUCH01020410">
    <property type="protein sequence ID" value="KAF5394151.1"/>
    <property type="molecule type" value="Genomic_DNA"/>
</dbReference>
<evidence type="ECO:0000313" key="1">
    <source>
        <dbReference type="EMBL" id="KAF5394151.1"/>
    </source>
</evidence>
<dbReference type="AlphaFoldDB" id="A0A8J4SMZ4"/>
<dbReference type="Proteomes" id="UP000748531">
    <property type="component" value="Unassembled WGS sequence"/>
</dbReference>
<keyword evidence="2" id="KW-1185">Reference proteome</keyword>
<dbReference type="OrthoDB" id="6271079at2759"/>
<accession>A0A8J4SMZ4</accession>
<name>A0A8J4SMZ4_9TREM</name>
<proteinExistence type="predicted"/>
<organism evidence="1 2">
    <name type="scientific">Paragonimus heterotremus</name>
    <dbReference type="NCBI Taxonomy" id="100268"/>
    <lineage>
        <taxon>Eukaryota</taxon>
        <taxon>Metazoa</taxon>
        <taxon>Spiralia</taxon>
        <taxon>Lophotrochozoa</taxon>
        <taxon>Platyhelminthes</taxon>
        <taxon>Trematoda</taxon>
        <taxon>Digenea</taxon>
        <taxon>Plagiorchiida</taxon>
        <taxon>Troglotremata</taxon>
        <taxon>Troglotrematidae</taxon>
        <taxon>Paragonimus</taxon>
    </lineage>
</organism>
<reference evidence="1" key="1">
    <citation type="submission" date="2019-05" db="EMBL/GenBank/DDBJ databases">
        <title>Annotation for the trematode Paragonimus heterotremus.</title>
        <authorList>
            <person name="Choi Y.-J."/>
        </authorList>
    </citation>
    <scope>NUCLEOTIDE SEQUENCE</scope>
    <source>
        <strain evidence="1">LC</strain>
    </source>
</reference>
<evidence type="ECO:0000313" key="2">
    <source>
        <dbReference type="Proteomes" id="UP000748531"/>
    </source>
</evidence>
<gene>
    <name evidence="1" type="ORF">PHET_12152</name>
</gene>
<sequence>MITVWVLKSHFIPFQKLFEIQLSEFRVGIVASWSEEDGIQALEEEDMQRMITSLPPAVRVTCQKLDDGQLYFIPEPVEEYDADETMNRV</sequence>